<evidence type="ECO:0000256" key="1">
    <source>
        <dbReference type="SAM" id="MobiDB-lite"/>
    </source>
</evidence>
<proteinExistence type="predicted"/>
<dbReference type="Proteomes" id="UP000044938">
    <property type="component" value="Unassembled WGS sequence"/>
</dbReference>
<dbReference type="EMBL" id="CHKL01000384">
    <property type="protein sequence ID" value="COW67478.1"/>
    <property type="molecule type" value="Genomic_DNA"/>
</dbReference>
<evidence type="ECO:0000313" key="9">
    <source>
        <dbReference type="Proteomes" id="UP000044938"/>
    </source>
</evidence>
<dbReference type="EMBL" id="CSAE01000221">
    <property type="protein sequence ID" value="COV85150.1"/>
    <property type="molecule type" value="Genomic_DNA"/>
</dbReference>
<evidence type="ECO:0000313" key="8">
    <source>
        <dbReference type="Proteomes" id="UP000039021"/>
    </source>
</evidence>
<dbReference type="Proteomes" id="UP000048600">
    <property type="component" value="Unassembled WGS sequence"/>
</dbReference>
<feature type="compositionally biased region" description="Low complexity" evidence="1">
    <location>
        <begin position="106"/>
        <end position="122"/>
    </location>
</feature>
<dbReference type="Proteomes" id="UP000039021">
    <property type="component" value="Unassembled WGS sequence"/>
</dbReference>
<evidence type="ECO:0000313" key="3">
    <source>
        <dbReference type="EMBL" id="COV85150.1"/>
    </source>
</evidence>
<evidence type="ECO:0000313" key="10">
    <source>
        <dbReference type="Proteomes" id="UP000045842"/>
    </source>
</evidence>
<feature type="region of interest" description="Disordered" evidence="1">
    <location>
        <begin position="95"/>
        <end position="128"/>
    </location>
</feature>
<dbReference type="EMBL" id="CSBK01002962">
    <property type="protein sequence ID" value="CPA42700.1"/>
    <property type="molecule type" value="Genomic_DNA"/>
</dbReference>
<reference evidence="7 8" key="2">
    <citation type="submission" date="2015-03" db="EMBL/GenBank/DDBJ databases">
        <authorList>
            <consortium name="Pathogen Informatics"/>
        </authorList>
    </citation>
    <scope>NUCLEOTIDE SEQUENCE [LARGE SCALE GENOMIC DNA]</scope>
    <source>
        <strain evidence="4 10">G09801536</strain>
        <strain evidence="7">K00500041</strain>
        <strain evidence="2 9">M09401471</strain>
        <strain evidence="8">N09902308</strain>
        <strain evidence="5 11">P00601463</strain>
    </source>
</reference>
<evidence type="ECO:0000313" key="4">
    <source>
        <dbReference type="EMBL" id="COV85800.1"/>
    </source>
</evidence>
<evidence type="ECO:0000313" key="11">
    <source>
        <dbReference type="Proteomes" id="UP000048600"/>
    </source>
</evidence>
<gene>
    <name evidence="4" type="ORF">ERS007679_02589</name>
    <name evidence="3" type="ORF">ERS007703_02169</name>
    <name evidence="2" type="ORF">ERS007720_00285</name>
    <name evidence="6" type="ORF">ERS007739_04596</name>
    <name evidence="5" type="ORF">ERS007741_02922</name>
</gene>
<organism evidence="3 7">
    <name type="scientific">Mycobacterium tuberculosis</name>
    <dbReference type="NCBI Taxonomy" id="1773"/>
    <lineage>
        <taxon>Bacteria</taxon>
        <taxon>Bacillati</taxon>
        <taxon>Actinomycetota</taxon>
        <taxon>Actinomycetes</taxon>
        <taxon>Mycobacteriales</taxon>
        <taxon>Mycobacteriaceae</taxon>
        <taxon>Mycobacterium</taxon>
        <taxon>Mycobacterium tuberculosis complex</taxon>
    </lineage>
</organism>
<dbReference type="Proteomes" id="UP000038802">
    <property type="component" value="Unassembled WGS sequence"/>
</dbReference>
<reference evidence="3" key="1">
    <citation type="submission" date="2015-03" db="EMBL/GenBank/DDBJ databases">
        <authorList>
            <person name="Murphy D."/>
        </authorList>
    </citation>
    <scope>NUCLEOTIDE SEQUENCE [LARGE SCALE GENOMIC DNA]</scope>
    <source>
        <strain evidence="3">K00500041</strain>
    </source>
</reference>
<name>A0A0U0SE67_MYCTX</name>
<evidence type="ECO:0000313" key="7">
    <source>
        <dbReference type="Proteomes" id="UP000038802"/>
    </source>
</evidence>
<evidence type="ECO:0000313" key="2">
    <source>
        <dbReference type="EMBL" id="COV46693.1"/>
    </source>
</evidence>
<dbReference type="EMBL" id="CSAD01000370">
    <property type="protein sequence ID" value="COV85800.1"/>
    <property type="molecule type" value="Genomic_DNA"/>
</dbReference>
<accession>A0A0U0SE67</accession>
<protein>
    <submittedName>
        <fullName evidence="3">Uncharacterized protein</fullName>
    </submittedName>
</protein>
<dbReference type="EMBL" id="CSAJ01000018">
    <property type="protein sequence ID" value="COV46693.1"/>
    <property type="molecule type" value="Genomic_DNA"/>
</dbReference>
<reference evidence="6" key="3">
    <citation type="submission" date="2015-03" db="EMBL/GenBank/DDBJ databases">
        <authorList>
            <consortium name="Pathogen Informatics"/>
            <person name="Murphy D."/>
        </authorList>
    </citation>
    <scope>NUCLEOTIDE SEQUENCE</scope>
    <source>
        <strain evidence="6">N09902308</strain>
    </source>
</reference>
<evidence type="ECO:0000313" key="5">
    <source>
        <dbReference type="EMBL" id="COW67478.1"/>
    </source>
</evidence>
<evidence type="ECO:0000313" key="6">
    <source>
        <dbReference type="EMBL" id="CPA42700.1"/>
    </source>
</evidence>
<dbReference type="Proteomes" id="UP000045842">
    <property type="component" value="Unassembled WGS sequence"/>
</dbReference>
<sequence length="141" mass="14632">MTSSRDKNRMPSISPPLAIAPYIRASARAVATPLAAGISASSNGASPCTAAMAPGKYMERNPPENRWASRRIAQVSTALAAISCGMMISATRVGASAGGRPRCKPSVSNGSASSSRNSRRMSFPVTALARPDINQPNVSAW</sequence>
<dbReference type="AlphaFoldDB" id="A0A0U0SE67"/>